<protein>
    <submittedName>
        <fullName evidence="9">Superfamily II DNA RNA helicase</fullName>
    </submittedName>
</protein>
<evidence type="ECO:0000256" key="3">
    <source>
        <dbReference type="ARBA" id="ARBA00022806"/>
    </source>
</evidence>
<dbReference type="STRING" id="1302272.FC96_GL001325"/>
<feature type="domain" description="Helicase ATP-binding" evidence="7">
    <location>
        <begin position="25"/>
        <end position="175"/>
    </location>
</feature>
<dbReference type="CDD" id="cd18787">
    <property type="entry name" value="SF2_C_DEAD"/>
    <property type="match status" value="1"/>
</dbReference>
<dbReference type="EMBL" id="AZCX01000002">
    <property type="protein sequence ID" value="KRK49003.1"/>
    <property type="molecule type" value="Genomic_DNA"/>
</dbReference>
<evidence type="ECO:0000313" key="10">
    <source>
        <dbReference type="Proteomes" id="UP000050911"/>
    </source>
</evidence>
<dbReference type="SMART" id="SM00487">
    <property type="entry name" value="DEXDc"/>
    <property type="match status" value="1"/>
</dbReference>
<dbReference type="PANTHER" id="PTHR47959">
    <property type="entry name" value="ATP-DEPENDENT RNA HELICASE RHLE-RELATED"/>
    <property type="match status" value="1"/>
</dbReference>
<dbReference type="PANTHER" id="PTHR47959:SF1">
    <property type="entry name" value="ATP-DEPENDENT RNA HELICASE DBPA"/>
    <property type="match status" value="1"/>
</dbReference>
<feature type="region of interest" description="Disordered" evidence="6">
    <location>
        <begin position="373"/>
        <end position="433"/>
    </location>
</feature>
<dbReference type="SMART" id="SM00490">
    <property type="entry name" value="HELICc"/>
    <property type="match status" value="1"/>
</dbReference>
<dbReference type="PATRIC" id="fig|1302272.5.peg.1334"/>
<dbReference type="SUPFAM" id="SSF52540">
    <property type="entry name" value="P-loop containing nucleoside triphosphate hydrolases"/>
    <property type="match status" value="1"/>
</dbReference>
<gene>
    <name evidence="9" type="ORF">FC96_GL001325</name>
</gene>
<dbReference type="PROSITE" id="PS51192">
    <property type="entry name" value="HELICASE_ATP_BIND_1"/>
    <property type="match status" value="1"/>
</dbReference>
<feature type="compositionally biased region" description="Basic residues" evidence="6">
    <location>
        <begin position="412"/>
        <end position="433"/>
    </location>
</feature>
<dbReference type="OrthoDB" id="9805696at2"/>
<comment type="similarity">
    <text evidence="5">Belongs to the DEAD box helicase family.</text>
</comment>
<keyword evidence="1" id="KW-0547">Nucleotide-binding</keyword>
<dbReference type="GO" id="GO:0005829">
    <property type="term" value="C:cytosol"/>
    <property type="evidence" value="ECO:0007669"/>
    <property type="project" value="TreeGrafter"/>
</dbReference>
<proteinExistence type="inferred from homology"/>
<evidence type="ECO:0000256" key="2">
    <source>
        <dbReference type="ARBA" id="ARBA00022801"/>
    </source>
</evidence>
<keyword evidence="2" id="KW-0378">Hydrolase</keyword>
<dbReference type="GO" id="GO:0005524">
    <property type="term" value="F:ATP binding"/>
    <property type="evidence" value="ECO:0007669"/>
    <property type="project" value="UniProtKB-KW"/>
</dbReference>
<dbReference type="InterPro" id="IPR050079">
    <property type="entry name" value="DEAD_box_RNA_helicase"/>
</dbReference>
<keyword evidence="10" id="KW-1185">Reference proteome</keyword>
<evidence type="ECO:0000259" key="8">
    <source>
        <dbReference type="PROSITE" id="PS51194"/>
    </source>
</evidence>
<dbReference type="GO" id="GO:0003676">
    <property type="term" value="F:nucleic acid binding"/>
    <property type="evidence" value="ECO:0007669"/>
    <property type="project" value="InterPro"/>
</dbReference>
<evidence type="ECO:0000256" key="6">
    <source>
        <dbReference type="SAM" id="MobiDB-lite"/>
    </source>
</evidence>
<sequence length="433" mass="47732">MITEFQQRFEKLGFSQLSPIQEAVYQPLLDGDSVLGLAPTGSGKTLGFVLPMLEKMTPGDGIQAMIVAPSQELAMQLTNVARTFADLVNLKVTAITGGANVKRQMEQLKKHPDLIVGTPGRIQNLIDDRRLKVAGVKTVIIDEADDLLEGETFDTVRWILQAVPGEVQLGFFSATETPQLTGESLEKWFGQPVTRYDVRAIDQTQGAVRHGLLTISNLKKNVMLRRLAEMKQFKGLVFFDNVAGLQKTASWLRHNHVAAATLTANQRQTERQKALTDFRLGRIKLLLSTDVAARGLDIAKLPAVVNYDLPSTANGYTHRAGRTGRMGEPGQVINFGNDHDFRDLKRLLVKTDLNLVPIAYQDRQLVAANEATDQAPTVTAKRVSAGGVPATSSTPTERTVTRPAAPVEPTAKKKHKNKHSKRKGMRHKRQQQN</sequence>
<evidence type="ECO:0000259" key="7">
    <source>
        <dbReference type="PROSITE" id="PS51192"/>
    </source>
</evidence>
<dbReference type="InterPro" id="IPR014001">
    <property type="entry name" value="Helicase_ATP-bd"/>
</dbReference>
<dbReference type="InterPro" id="IPR027417">
    <property type="entry name" value="P-loop_NTPase"/>
</dbReference>
<keyword evidence="4" id="KW-0067">ATP-binding</keyword>
<evidence type="ECO:0000256" key="5">
    <source>
        <dbReference type="ARBA" id="ARBA00038437"/>
    </source>
</evidence>
<dbReference type="InterPro" id="IPR044742">
    <property type="entry name" value="DEAD/DEAH_RhlB"/>
</dbReference>
<evidence type="ECO:0000256" key="4">
    <source>
        <dbReference type="ARBA" id="ARBA00022840"/>
    </source>
</evidence>
<name>A0A0R1HRS8_9LACO</name>
<evidence type="ECO:0000256" key="1">
    <source>
        <dbReference type="ARBA" id="ARBA00022741"/>
    </source>
</evidence>
<dbReference type="InterPro" id="IPR011545">
    <property type="entry name" value="DEAD/DEAH_box_helicase_dom"/>
</dbReference>
<dbReference type="Gene3D" id="3.40.50.300">
    <property type="entry name" value="P-loop containing nucleotide triphosphate hydrolases"/>
    <property type="match status" value="2"/>
</dbReference>
<dbReference type="AlphaFoldDB" id="A0A0R1HRS8"/>
<dbReference type="Pfam" id="PF00270">
    <property type="entry name" value="DEAD"/>
    <property type="match status" value="1"/>
</dbReference>
<reference evidence="9 10" key="1">
    <citation type="journal article" date="2015" name="Genome Announc.">
        <title>Expanding the biotechnology potential of lactobacilli through comparative genomics of 213 strains and associated genera.</title>
        <authorList>
            <person name="Sun Z."/>
            <person name="Harris H.M."/>
            <person name="McCann A."/>
            <person name="Guo C."/>
            <person name="Argimon S."/>
            <person name="Zhang W."/>
            <person name="Yang X."/>
            <person name="Jeffery I.B."/>
            <person name="Cooney J.C."/>
            <person name="Kagawa T.F."/>
            <person name="Liu W."/>
            <person name="Song Y."/>
            <person name="Salvetti E."/>
            <person name="Wrobel A."/>
            <person name="Rasinkangas P."/>
            <person name="Parkhill J."/>
            <person name="Rea M.C."/>
            <person name="O'Sullivan O."/>
            <person name="Ritari J."/>
            <person name="Douillard F.P."/>
            <person name="Paul Ross R."/>
            <person name="Yang R."/>
            <person name="Briner A.E."/>
            <person name="Felis G.E."/>
            <person name="de Vos W.M."/>
            <person name="Barrangou R."/>
            <person name="Klaenhammer T.R."/>
            <person name="Caufield P.W."/>
            <person name="Cui Y."/>
            <person name="Zhang H."/>
            <person name="O'Toole P.W."/>
        </authorList>
    </citation>
    <scope>NUCLEOTIDE SEQUENCE [LARGE SCALE GENOMIC DNA]</scope>
    <source>
        <strain evidence="9 10">JCM 15530</strain>
    </source>
</reference>
<evidence type="ECO:0000313" key="9">
    <source>
        <dbReference type="EMBL" id="KRK49003.1"/>
    </source>
</evidence>
<dbReference type="Pfam" id="PF00271">
    <property type="entry name" value="Helicase_C"/>
    <property type="match status" value="1"/>
</dbReference>
<dbReference type="GO" id="GO:0003724">
    <property type="term" value="F:RNA helicase activity"/>
    <property type="evidence" value="ECO:0007669"/>
    <property type="project" value="TreeGrafter"/>
</dbReference>
<dbReference type="InterPro" id="IPR001650">
    <property type="entry name" value="Helicase_C-like"/>
</dbReference>
<dbReference type="Proteomes" id="UP000050911">
    <property type="component" value="Unassembled WGS sequence"/>
</dbReference>
<dbReference type="CDD" id="cd00268">
    <property type="entry name" value="DEADc"/>
    <property type="match status" value="1"/>
</dbReference>
<dbReference type="RefSeq" id="WP_056942128.1">
    <property type="nucleotide sequence ID" value="NZ_AZCX01000002.1"/>
</dbReference>
<comment type="caution">
    <text evidence="9">The sequence shown here is derived from an EMBL/GenBank/DDBJ whole genome shotgun (WGS) entry which is preliminary data.</text>
</comment>
<accession>A0A0R1HRS8</accession>
<organism evidence="9 10">
    <name type="scientific">Secundilactobacillus kimchicus JCM 15530</name>
    <dbReference type="NCBI Taxonomy" id="1302272"/>
    <lineage>
        <taxon>Bacteria</taxon>
        <taxon>Bacillati</taxon>
        <taxon>Bacillota</taxon>
        <taxon>Bacilli</taxon>
        <taxon>Lactobacillales</taxon>
        <taxon>Lactobacillaceae</taxon>
        <taxon>Secundilactobacillus</taxon>
    </lineage>
</organism>
<dbReference type="GO" id="GO:0016787">
    <property type="term" value="F:hydrolase activity"/>
    <property type="evidence" value="ECO:0007669"/>
    <property type="project" value="UniProtKB-KW"/>
</dbReference>
<dbReference type="PROSITE" id="PS51194">
    <property type="entry name" value="HELICASE_CTER"/>
    <property type="match status" value="1"/>
</dbReference>
<feature type="domain" description="Helicase C-terminal" evidence="8">
    <location>
        <begin position="223"/>
        <end position="366"/>
    </location>
</feature>
<keyword evidence="3 9" id="KW-0347">Helicase</keyword>